<dbReference type="EMBL" id="AHNY02000203">
    <property type="protein sequence ID" value="EMY24228.1"/>
    <property type="molecule type" value="Genomic_DNA"/>
</dbReference>
<proteinExistence type="predicted"/>
<reference evidence="1 2" key="1">
    <citation type="submission" date="2013-02" db="EMBL/GenBank/DDBJ databases">
        <authorList>
            <person name="Harkins D.M."/>
            <person name="Durkin A.S."/>
            <person name="Brinkac L.M."/>
            <person name="Haft D.H."/>
            <person name="Selengut J.D."/>
            <person name="Sanka R."/>
            <person name="DePew J."/>
            <person name="Purushe J."/>
            <person name="Picardeau M."/>
            <person name="Werts C."/>
            <person name="Goarant C."/>
            <person name="Vinetz J.M."/>
            <person name="Sutton G.G."/>
            <person name="Nierman W.C."/>
            <person name="Fouts D.E."/>
        </authorList>
    </citation>
    <scope>NUCLEOTIDE SEQUENCE [LARGE SCALE GENOMIC DNA]</scope>
    <source>
        <strain evidence="1 2">200703203</strain>
    </source>
</reference>
<comment type="caution">
    <text evidence="1">The sequence shown here is derived from an EMBL/GenBank/DDBJ whole genome shotgun (WGS) entry which is preliminary data.</text>
</comment>
<dbReference type="Proteomes" id="UP000012220">
    <property type="component" value="Unassembled WGS sequence"/>
</dbReference>
<name>N1UDA3_LEPIR</name>
<organism evidence="1 2">
    <name type="scientific">Leptospira interrogans serovar Australis str. 200703203</name>
    <dbReference type="NCBI Taxonomy" id="1085541"/>
    <lineage>
        <taxon>Bacteria</taxon>
        <taxon>Pseudomonadati</taxon>
        <taxon>Spirochaetota</taxon>
        <taxon>Spirochaetia</taxon>
        <taxon>Leptospirales</taxon>
        <taxon>Leptospiraceae</taxon>
        <taxon>Leptospira</taxon>
    </lineage>
</organism>
<dbReference type="BioCyc" id="LINT1085541:G11IQ-4428-MONOMER"/>
<sequence length="41" mass="4912">MLNSKWRLSIFSLKTELKTNFEFQIDRLLDGTLLEIENLKL</sequence>
<accession>N1UDA3</accession>
<evidence type="ECO:0000313" key="2">
    <source>
        <dbReference type="Proteomes" id="UP000012220"/>
    </source>
</evidence>
<gene>
    <name evidence="1" type="ORF">LEP1GSC115_3526</name>
</gene>
<protein>
    <submittedName>
        <fullName evidence="1">Uncharacterized protein</fullName>
    </submittedName>
</protein>
<evidence type="ECO:0000313" key="1">
    <source>
        <dbReference type="EMBL" id="EMY24228.1"/>
    </source>
</evidence>
<dbReference type="AlphaFoldDB" id="N1UDA3"/>